<sequence>MPLWRLLGEPLYVSTELATTWPEVDMLDENGKTVERGVKNADGYNNIPGWKNYIFTSIYQNPRLSVRVVATPSLWMATALGVIWEKSIKFLSISIEKLIPYCL</sequence>
<dbReference type="AlphaFoldDB" id="A0A9P9GXS6"/>
<gene>
    <name evidence="1" type="ORF">BKA55DRAFT_514807</name>
</gene>
<protein>
    <submittedName>
        <fullName evidence="1">Uncharacterized protein</fullName>
    </submittedName>
</protein>
<proteinExistence type="predicted"/>
<keyword evidence="2" id="KW-1185">Reference proteome</keyword>
<accession>A0A9P9GXS6</accession>
<dbReference type="RefSeq" id="XP_046048057.1">
    <property type="nucleotide sequence ID" value="XM_046187991.1"/>
</dbReference>
<comment type="caution">
    <text evidence="1">The sequence shown here is derived from an EMBL/GenBank/DDBJ whole genome shotgun (WGS) entry which is preliminary data.</text>
</comment>
<dbReference type="Proteomes" id="UP000720189">
    <property type="component" value="Unassembled WGS sequence"/>
</dbReference>
<reference evidence="1" key="1">
    <citation type="journal article" date="2021" name="Nat. Commun.">
        <title>Genetic determinants of endophytism in the Arabidopsis root mycobiome.</title>
        <authorList>
            <person name="Mesny F."/>
            <person name="Miyauchi S."/>
            <person name="Thiergart T."/>
            <person name="Pickel B."/>
            <person name="Atanasova L."/>
            <person name="Karlsson M."/>
            <person name="Huettel B."/>
            <person name="Barry K.W."/>
            <person name="Haridas S."/>
            <person name="Chen C."/>
            <person name="Bauer D."/>
            <person name="Andreopoulos W."/>
            <person name="Pangilinan J."/>
            <person name="LaButti K."/>
            <person name="Riley R."/>
            <person name="Lipzen A."/>
            <person name="Clum A."/>
            <person name="Drula E."/>
            <person name="Henrissat B."/>
            <person name="Kohler A."/>
            <person name="Grigoriev I.V."/>
            <person name="Martin F.M."/>
            <person name="Hacquard S."/>
        </authorList>
    </citation>
    <scope>NUCLEOTIDE SEQUENCE</scope>
    <source>
        <strain evidence="1">MPI-CAGE-AT-0023</strain>
    </source>
</reference>
<dbReference type="OrthoDB" id="4975005at2759"/>
<evidence type="ECO:0000313" key="2">
    <source>
        <dbReference type="Proteomes" id="UP000720189"/>
    </source>
</evidence>
<evidence type="ECO:0000313" key="1">
    <source>
        <dbReference type="EMBL" id="KAH7247474.1"/>
    </source>
</evidence>
<name>A0A9P9GXS6_FUSRE</name>
<dbReference type="EMBL" id="JAGMUX010000010">
    <property type="protein sequence ID" value="KAH7247474.1"/>
    <property type="molecule type" value="Genomic_DNA"/>
</dbReference>
<dbReference type="GeneID" id="70217945"/>
<organism evidence="1 2">
    <name type="scientific">Fusarium redolens</name>
    <dbReference type="NCBI Taxonomy" id="48865"/>
    <lineage>
        <taxon>Eukaryota</taxon>
        <taxon>Fungi</taxon>
        <taxon>Dikarya</taxon>
        <taxon>Ascomycota</taxon>
        <taxon>Pezizomycotina</taxon>
        <taxon>Sordariomycetes</taxon>
        <taxon>Hypocreomycetidae</taxon>
        <taxon>Hypocreales</taxon>
        <taxon>Nectriaceae</taxon>
        <taxon>Fusarium</taxon>
        <taxon>Fusarium redolens species complex</taxon>
    </lineage>
</organism>